<dbReference type="InterPro" id="IPR019605">
    <property type="entry name" value="Misato_II_tubulin-like"/>
</dbReference>
<evidence type="ECO:0000259" key="7">
    <source>
        <dbReference type="Pfam" id="PF10644"/>
    </source>
</evidence>
<feature type="domain" description="DML1/Misato tubulin" evidence="8">
    <location>
        <begin position="137"/>
        <end position="316"/>
    </location>
</feature>
<keyword evidence="6" id="KW-0496">Mitochondrion</keyword>
<dbReference type="EMBL" id="LT598488">
    <property type="protein sequence ID" value="SCW01727.1"/>
    <property type="molecule type" value="Genomic_DNA"/>
</dbReference>
<dbReference type="Pfam" id="PF10644">
    <property type="entry name" value="Misat_Tub_SegII"/>
    <property type="match status" value="1"/>
</dbReference>
<evidence type="ECO:0000256" key="3">
    <source>
        <dbReference type="ARBA" id="ARBA00008507"/>
    </source>
</evidence>
<dbReference type="GO" id="GO:0005739">
    <property type="term" value="C:mitochondrion"/>
    <property type="evidence" value="ECO:0007669"/>
    <property type="project" value="UniProtKB-SubCell"/>
</dbReference>
<organism evidence="9 10">
    <name type="scientific">Lachancea fermentati</name>
    <name type="common">Zygosaccharomyces fermentati</name>
    <dbReference type="NCBI Taxonomy" id="4955"/>
    <lineage>
        <taxon>Eukaryota</taxon>
        <taxon>Fungi</taxon>
        <taxon>Dikarya</taxon>
        <taxon>Ascomycota</taxon>
        <taxon>Saccharomycotina</taxon>
        <taxon>Saccharomycetes</taxon>
        <taxon>Saccharomycetales</taxon>
        <taxon>Saccharomycetaceae</taxon>
        <taxon>Lachancea</taxon>
    </lineage>
</organism>
<name>A0A1G4MD32_LACFM</name>
<dbReference type="PANTHER" id="PTHR13391:SF0">
    <property type="entry name" value="PROTEIN MISATO HOMOLOG 1"/>
    <property type="match status" value="1"/>
</dbReference>
<dbReference type="Gene3D" id="3.40.50.1440">
    <property type="entry name" value="Tubulin/FtsZ, GTPase domain"/>
    <property type="match status" value="1"/>
</dbReference>
<comment type="subcellular location">
    <subcellularLocation>
        <location evidence="2">Mitochondrion</location>
    </subcellularLocation>
</comment>
<evidence type="ECO:0000256" key="1">
    <source>
        <dbReference type="ARBA" id="ARBA00003757"/>
    </source>
</evidence>
<sequence length="479" mass="55356">MQEVINIGVSHRANHLLTQFYNCQEQSLEQASENSNHSSVNGNDPAVFLNPIVDKVSKTVSYTPRAILWDAKTGNGALATHQYSNSGDYYYGENCEGPANPETPAEHVTRPVEIIKTHERVLPSEYQAALDSGTALPQLDVQNTQYWSDYAKLIYSPSSLNNLQNWYHDPTQPSMPDFQNLHQTKFDSFEIGYQEFRDNYATDFFDGCFRRQVEQCDNVEGFNLVTEVDNGWGGFSSALLLELRDEMPKKDVYTWASNQDDVLSLREPVLSTKSKFKSLCNKIRSTLPLCYDSTLFFPLYADPQKTLWESASRTCMLFDTINSVVSQTDLQQRRSLDHIASALTRGEPTRNIVSTMRIRNDDFSFYSRIPLYKTSRSHVFSQCNISRDSEIKEKDIYLFNTYAWQPSDTISEEYRKITNYNVHLAVDERPRNVFKHWFDMVSRYFRYDSDREELKEQLGTLASIYEEGWYDDDDSGDDM</sequence>
<gene>
    <name evidence="9" type="ORF">LAFE_0E05930G</name>
</gene>
<feature type="domain" description="Misato Segment II tubulin-like" evidence="7">
    <location>
        <begin position="2"/>
        <end position="131"/>
    </location>
</feature>
<dbReference type="Proteomes" id="UP000190831">
    <property type="component" value="Chromosome E"/>
</dbReference>
<protein>
    <recommendedName>
        <fullName evidence="4">Protein DML1</fullName>
    </recommendedName>
    <alternativeName>
        <fullName evidence="5">Protein dml1</fullName>
    </alternativeName>
</protein>
<evidence type="ECO:0000256" key="4">
    <source>
        <dbReference type="ARBA" id="ARBA00014097"/>
    </source>
</evidence>
<comment type="similarity">
    <text evidence="3">Belongs to the misato family.</text>
</comment>
<evidence type="ECO:0000259" key="8">
    <source>
        <dbReference type="Pfam" id="PF14881"/>
    </source>
</evidence>
<evidence type="ECO:0000256" key="2">
    <source>
        <dbReference type="ARBA" id="ARBA00004173"/>
    </source>
</evidence>
<evidence type="ECO:0000313" key="9">
    <source>
        <dbReference type="EMBL" id="SCW01727.1"/>
    </source>
</evidence>
<dbReference type="InterPro" id="IPR036525">
    <property type="entry name" value="Tubulin/FtsZ_GTPase_sf"/>
</dbReference>
<dbReference type="InterPro" id="IPR029209">
    <property type="entry name" value="DML1/Misato_tubulin"/>
</dbReference>
<dbReference type="PANTHER" id="PTHR13391">
    <property type="entry name" value="MITOCHONDRIAL DISTRIBUTION REGULATOR MISATO"/>
    <property type="match status" value="1"/>
</dbReference>
<accession>A0A1G4MD32</accession>
<keyword evidence="10" id="KW-1185">Reference proteome</keyword>
<dbReference type="GO" id="GO:0007005">
    <property type="term" value="P:mitochondrion organization"/>
    <property type="evidence" value="ECO:0007669"/>
    <property type="project" value="InterPro"/>
</dbReference>
<comment type="function">
    <text evidence="1">Involved in the partitioning of the mitochondrial organelle and mitochondrial DNA (mtDNA) inheritance.</text>
</comment>
<evidence type="ECO:0000256" key="6">
    <source>
        <dbReference type="ARBA" id="ARBA00023128"/>
    </source>
</evidence>
<dbReference type="InterPro" id="IPR049942">
    <property type="entry name" value="DML1/Misato"/>
</dbReference>
<dbReference type="OMA" id="DNGWGGF"/>
<dbReference type="AlphaFoldDB" id="A0A1G4MD32"/>
<reference evidence="10" key="1">
    <citation type="submission" date="2016-03" db="EMBL/GenBank/DDBJ databases">
        <authorList>
            <person name="Devillers H."/>
        </authorList>
    </citation>
    <scope>NUCLEOTIDE SEQUENCE [LARGE SCALE GENOMIC DNA]</scope>
</reference>
<evidence type="ECO:0000256" key="5">
    <source>
        <dbReference type="ARBA" id="ARBA00022030"/>
    </source>
</evidence>
<dbReference type="Pfam" id="PF14881">
    <property type="entry name" value="Tubulin_3"/>
    <property type="match status" value="1"/>
</dbReference>
<dbReference type="OrthoDB" id="271881at2759"/>
<dbReference type="SUPFAM" id="SSF52490">
    <property type="entry name" value="Tubulin nucleotide-binding domain-like"/>
    <property type="match status" value="1"/>
</dbReference>
<evidence type="ECO:0000313" key="10">
    <source>
        <dbReference type="Proteomes" id="UP000190831"/>
    </source>
</evidence>
<dbReference type="STRING" id="4955.A0A1G4MD32"/>
<proteinExistence type="inferred from homology"/>